<evidence type="ECO:0000313" key="6">
    <source>
        <dbReference type="EMBL" id="GLV14467.1"/>
    </source>
</evidence>
<feature type="domain" description="CRISPR-associated endonuclease C2c1 second helical" evidence="3">
    <location>
        <begin position="657"/>
        <end position="822"/>
    </location>
</feature>
<dbReference type="InterPro" id="IPR054009">
    <property type="entry name" value="C2c1_WED-II"/>
</dbReference>
<name>A0AA37X4B5_9BACL</name>
<feature type="domain" description="CRISPR-associated endonuclease C2c1 wedge" evidence="5">
    <location>
        <begin position="384"/>
        <end position="495"/>
    </location>
</feature>
<dbReference type="Pfam" id="PF22204">
    <property type="entry name" value="C2c1_WED-II"/>
    <property type="match status" value="1"/>
</dbReference>
<feature type="domain" description="CRISPR-associated endonuclease C2c1 Nuc-II" evidence="1">
    <location>
        <begin position="1014"/>
        <end position="1131"/>
    </location>
</feature>
<dbReference type="Pfam" id="PF22202">
    <property type="entry name" value="C2c1_helical_1st"/>
    <property type="match status" value="1"/>
</dbReference>
<dbReference type="EMBL" id="BSRA01000012">
    <property type="protein sequence ID" value="GLV14467.1"/>
    <property type="molecule type" value="Genomic_DNA"/>
</dbReference>
<dbReference type="InterPro" id="IPR054011">
    <property type="entry name" value="C2c1_RuvC-like"/>
</dbReference>
<dbReference type="InterPro" id="IPR054012">
    <property type="entry name" value="C2c1_helical_2nd"/>
</dbReference>
<reference evidence="6" key="1">
    <citation type="submission" date="2023-02" db="EMBL/GenBank/DDBJ databases">
        <title>Proposal of a novel subspecies: Alicyclobacillus hesperidum subspecies aegle.</title>
        <authorList>
            <person name="Goto K."/>
            <person name="Fujii T."/>
            <person name="Yasui K."/>
            <person name="Mochida K."/>
            <person name="Kato-Tanaka Y."/>
            <person name="Morohoshi S."/>
            <person name="An S.Y."/>
            <person name="Kasai H."/>
            <person name="Yokota A."/>
        </authorList>
    </citation>
    <scope>NUCLEOTIDE SEQUENCE</scope>
    <source>
        <strain evidence="6">DSM 12766</strain>
    </source>
</reference>
<evidence type="ECO:0000259" key="1">
    <source>
        <dbReference type="Pfam" id="PF22077"/>
    </source>
</evidence>
<proteinExistence type="predicted"/>
<organism evidence="6 7">
    <name type="scientific">Alicyclobacillus hesperidum</name>
    <dbReference type="NCBI Taxonomy" id="89784"/>
    <lineage>
        <taxon>Bacteria</taxon>
        <taxon>Bacillati</taxon>
        <taxon>Bacillota</taxon>
        <taxon>Bacilli</taxon>
        <taxon>Bacillales</taxon>
        <taxon>Alicyclobacillaceae</taxon>
        <taxon>Alicyclobacillus</taxon>
    </lineage>
</organism>
<feature type="domain" description="CRISPR-associated endonuclease C2c1 first helical" evidence="4">
    <location>
        <begin position="153"/>
        <end position="352"/>
    </location>
</feature>
<evidence type="ECO:0000259" key="2">
    <source>
        <dbReference type="Pfam" id="PF22126"/>
    </source>
</evidence>
<dbReference type="RefSeq" id="WP_284227519.1">
    <property type="nucleotide sequence ID" value="NZ_BSRA01000012.1"/>
</dbReference>
<dbReference type="AlphaFoldDB" id="A0AA37X4B5"/>
<accession>A0AA37X4B5</accession>
<protein>
    <submittedName>
        <fullName evidence="6">Uncharacterized protein</fullName>
    </submittedName>
</protein>
<dbReference type="InterPro" id="IPR054013">
    <property type="entry name" value="C2c1_helical_1st"/>
</dbReference>
<dbReference type="Pfam" id="PF22126">
    <property type="entry name" value="C2c1_RuvC-like"/>
    <property type="match status" value="1"/>
</dbReference>
<comment type="caution">
    <text evidence="6">The sequence shown here is derived from an EMBL/GenBank/DDBJ whole genome shotgun (WGS) entry which is preliminary data.</text>
</comment>
<evidence type="ECO:0000259" key="5">
    <source>
        <dbReference type="Pfam" id="PF22204"/>
    </source>
</evidence>
<dbReference type="Pfam" id="PF22077">
    <property type="entry name" value="C2c1_Nuc-II"/>
    <property type="match status" value="1"/>
</dbReference>
<sequence length="1142" mass="131808">MAVKSIKVKLYLKDMPEVRAGLWQLHMEVNAGVRYYTEWLSLLRQGSLYRRSSKNDGSQECYKTVEECKAELLKRLRARQQENGHRGPFGSDEELLQLARQLYELLIPQAVGAKGEAQRIARKFLSPLVDPNSIGGLGVAKTRNKPRRVRMRDAGMQAWEEETKAVGRKAADPTAYVLKSLATYGLKPLMQVYTESKMSSVQWKPLRTGAARTWDRDMFQQAIERMMSWESWNQRVGEEYARLLEQRDRFWQKNFVGQEYLVDLVKQLQQEMKESSQGFEAKEVTAHYISKRALRGADRVFEKWNKLPVNAPFEQYDAEIKGVQANKSRRFGSYDLFAKLAEPKYHALWREDASFVARYAVYNGIIRKIDRAKLFATFTLPSATGHPIWTRFDKIGGNLHQYTFLFNKFGQGKHAILFQKMIVAEKGVAKEVDSVTVPISPSQQLDKLFPREAEERNLLWLSDHGADENFRGEFGGAKVQYRRDRLERLERDRGLPEESRSLRQSMSDAVWASEQAGDVYLNLSLRIQSRSEMRDERKPPYAALFRFSGNTNRVYVNYDKLQGYLNENPDDGKLGSEGLRSGLRVMSVDLGLRTSASISVYRVAAQEELGPDSKGRAPVFFPISGVDNLVAVHERSQLLKLPGETDTKEIQKVRQQRLLALNQMRTQLAYLRLLVRCSAQDVKRRNSSWMRLTENPLHRAQGMSEEFRILFEEQLSKLQSIRESCSDEQWTASVSDAVNVLWSEMGKQVRDWRKEVRSSAKVKVRGYVRDVIGGHSVAQIEYLERQYKFLKSWSFFGKKSGQVIRAERGSRFAVALRQHIDHAKEDRLKKLADRIIMEALGYVYHLDETGKGKWVAKYPPCQLILLEELSEYRFSNDRPPSENRQLMQWSHRGVLEELKRQSELHDVLVGTMYSAFSSRFDARTGAPGVRCRRVPAQYTAEGNVEGLPRWLSSFLTEHNIHPSQLRPDDLIPTGDGEFFVSPIGFEDGDFRQIHADLNAAQNLQRRLWLDFDISEIRIRCDRREEGEESLFIPRVTSKSAVKRFKNKAFTTNNGVTFYEGVRGTKRGKIVQEDDIPEDEMELLSEADEVREKSVVLFRDPSGIINHGQWTSQQVFWGAVNQMVEKYILSKIRQRPLSRQVFY</sequence>
<dbReference type="InterPro" id="IPR053603">
    <property type="entry name" value="Cas12b_endonuclease"/>
</dbReference>
<dbReference type="Pfam" id="PF22172">
    <property type="entry name" value="C2c1_helical"/>
    <property type="match status" value="1"/>
</dbReference>
<gene>
    <name evidence="6" type="ORF">Heshes_21510</name>
</gene>
<dbReference type="NCBIfam" id="NF033949">
    <property type="entry name" value="Cas12b"/>
    <property type="match status" value="1"/>
</dbReference>
<evidence type="ECO:0000259" key="4">
    <source>
        <dbReference type="Pfam" id="PF22202"/>
    </source>
</evidence>
<dbReference type="InterPro" id="IPR054010">
    <property type="entry name" value="C2c1_Nuc-II"/>
</dbReference>
<evidence type="ECO:0000313" key="7">
    <source>
        <dbReference type="Proteomes" id="UP001157137"/>
    </source>
</evidence>
<feature type="domain" description="C2c1 CRISPR-Cas endonuclease RuvC-like" evidence="2">
    <location>
        <begin position="824"/>
        <end position="1008"/>
    </location>
</feature>
<dbReference type="Proteomes" id="UP001157137">
    <property type="component" value="Unassembled WGS sequence"/>
</dbReference>
<evidence type="ECO:0000259" key="3">
    <source>
        <dbReference type="Pfam" id="PF22172"/>
    </source>
</evidence>